<dbReference type="RefSeq" id="XP_051358790.1">
    <property type="nucleotide sequence ID" value="XM_051510289.1"/>
</dbReference>
<dbReference type="PANTHER" id="PTHR11075">
    <property type="entry name" value="PEPTIDE CHAIN RELEASE FACTOR"/>
    <property type="match status" value="1"/>
</dbReference>
<protein>
    <recommendedName>
        <fullName evidence="3">Prokaryotic-type class I peptide chain release factors domain-containing protein</fullName>
    </recommendedName>
</protein>
<dbReference type="OrthoDB" id="270639at2759"/>
<dbReference type="InterPro" id="IPR052104">
    <property type="entry name" value="Mito_Release_Factor_mL62"/>
</dbReference>
<sequence>MNRQFSSRAWQLLISSRSRPLLRPRGATRFKQHEAFDARLDRDALAETRVWFAGFNEDHLPRGSTSFARSSGAGGQHVNKTETKAITVFPLYELLAILPKTLHAHVRASRYYTANNDSLTFHAQTSRSRNANMEENRDKLVAEIKRIYHANTPNETSQDKKDKYEEVSKKFHETRVKSKKVLSSKKQARRGSVD</sequence>
<evidence type="ECO:0000313" key="5">
    <source>
        <dbReference type="Proteomes" id="UP001055219"/>
    </source>
</evidence>
<name>A0A9Q0BBD3_9HYPO</name>
<dbReference type="GO" id="GO:0004045">
    <property type="term" value="F:peptidyl-tRNA hydrolase activity"/>
    <property type="evidence" value="ECO:0007669"/>
    <property type="project" value="TreeGrafter"/>
</dbReference>
<keyword evidence="5" id="KW-1185">Reference proteome</keyword>
<reference evidence="4" key="2">
    <citation type="submission" date="2022-07" db="EMBL/GenBank/DDBJ databases">
        <authorList>
            <person name="Goncalves M.F.M."/>
            <person name="Hilario S."/>
            <person name="Van De Peer Y."/>
            <person name="Esteves A.C."/>
            <person name="Alves A."/>
        </authorList>
    </citation>
    <scope>NUCLEOTIDE SEQUENCE</scope>
    <source>
        <strain evidence="4">MUM 19.33</strain>
    </source>
</reference>
<feature type="region of interest" description="Disordered" evidence="2">
    <location>
        <begin position="175"/>
        <end position="194"/>
    </location>
</feature>
<dbReference type="InterPro" id="IPR000352">
    <property type="entry name" value="Pep_chain_release_fac_I"/>
</dbReference>
<evidence type="ECO:0000313" key="4">
    <source>
        <dbReference type="EMBL" id="KAI6777934.1"/>
    </source>
</evidence>
<feature type="coiled-coil region" evidence="1">
    <location>
        <begin position="123"/>
        <end position="150"/>
    </location>
</feature>
<dbReference type="GO" id="GO:0016150">
    <property type="term" value="F:translation release factor activity, codon nonspecific"/>
    <property type="evidence" value="ECO:0007669"/>
    <property type="project" value="TreeGrafter"/>
</dbReference>
<accession>A0A9Q0BBD3</accession>
<gene>
    <name evidence="4" type="ORF">J7T54_003179</name>
</gene>
<dbReference type="EMBL" id="JAGIXG020000090">
    <property type="protein sequence ID" value="KAI6777934.1"/>
    <property type="molecule type" value="Genomic_DNA"/>
</dbReference>
<dbReference type="GO" id="GO:0005762">
    <property type="term" value="C:mitochondrial large ribosomal subunit"/>
    <property type="evidence" value="ECO:0007669"/>
    <property type="project" value="TreeGrafter"/>
</dbReference>
<dbReference type="PANTHER" id="PTHR11075:SF54">
    <property type="entry name" value="LARGE RIBOSOMAL SUBUNIT PROTEIN ML62"/>
    <property type="match status" value="1"/>
</dbReference>
<keyword evidence="1" id="KW-0175">Coiled coil</keyword>
<proteinExistence type="predicted"/>
<dbReference type="GO" id="GO:0070126">
    <property type="term" value="P:mitochondrial translational termination"/>
    <property type="evidence" value="ECO:0007669"/>
    <property type="project" value="TreeGrafter"/>
</dbReference>
<dbReference type="Pfam" id="PF00472">
    <property type="entry name" value="RF-1"/>
    <property type="match status" value="1"/>
</dbReference>
<feature type="compositionally biased region" description="Basic residues" evidence="2">
    <location>
        <begin position="177"/>
        <end position="194"/>
    </location>
</feature>
<dbReference type="Proteomes" id="UP001055219">
    <property type="component" value="Unassembled WGS sequence"/>
</dbReference>
<organism evidence="4 5">
    <name type="scientific">Emericellopsis cladophorae</name>
    <dbReference type="NCBI Taxonomy" id="2686198"/>
    <lineage>
        <taxon>Eukaryota</taxon>
        <taxon>Fungi</taxon>
        <taxon>Dikarya</taxon>
        <taxon>Ascomycota</taxon>
        <taxon>Pezizomycotina</taxon>
        <taxon>Sordariomycetes</taxon>
        <taxon>Hypocreomycetidae</taxon>
        <taxon>Hypocreales</taxon>
        <taxon>Bionectriaceae</taxon>
        <taxon>Emericellopsis</taxon>
    </lineage>
</organism>
<dbReference type="GeneID" id="75829684"/>
<dbReference type="AlphaFoldDB" id="A0A9Q0BBD3"/>
<evidence type="ECO:0000256" key="1">
    <source>
        <dbReference type="SAM" id="Coils"/>
    </source>
</evidence>
<comment type="caution">
    <text evidence="4">The sequence shown here is derived from an EMBL/GenBank/DDBJ whole genome shotgun (WGS) entry which is preliminary data.</text>
</comment>
<evidence type="ECO:0000259" key="3">
    <source>
        <dbReference type="Pfam" id="PF00472"/>
    </source>
</evidence>
<reference evidence="4" key="1">
    <citation type="journal article" date="2021" name="J Fungi (Basel)">
        <title>Genomic and Metabolomic Analyses of the Marine Fungus Emericellopsis cladophorae: Insights into Saltwater Adaptability Mechanisms and Its Biosynthetic Potential.</title>
        <authorList>
            <person name="Goncalves M.F.M."/>
            <person name="Hilario S."/>
            <person name="Van de Peer Y."/>
            <person name="Esteves A.C."/>
            <person name="Alves A."/>
        </authorList>
    </citation>
    <scope>NUCLEOTIDE SEQUENCE</scope>
    <source>
        <strain evidence="4">MUM 19.33</strain>
    </source>
</reference>
<dbReference type="Gene3D" id="3.30.160.20">
    <property type="match status" value="1"/>
</dbReference>
<feature type="domain" description="Prokaryotic-type class I peptide chain release factors" evidence="3">
    <location>
        <begin position="65"/>
        <end position="185"/>
    </location>
</feature>
<evidence type="ECO:0000256" key="2">
    <source>
        <dbReference type="SAM" id="MobiDB-lite"/>
    </source>
</evidence>